<evidence type="ECO:0000313" key="2">
    <source>
        <dbReference type="EMBL" id="MBB6559455.1"/>
    </source>
</evidence>
<organism evidence="2 3">
    <name type="scientific">Acidovorax soli</name>
    <dbReference type="NCBI Taxonomy" id="592050"/>
    <lineage>
        <taxon>Bacteria</taxon>
        <taxon>Pseudomonadati</taxon>
        <taxon>Pseudomonadota</taxon>
        <taxon>Betaproteobacteria</taxon>
        <taxon>Burkholderiales</taxon>
        <taxon>Comamonadaceae</taxon>
        <taxon>Acidovorax</taxon>
    </lineage>
</organism>
<dbReference type="InterPro" id="IPR043137">
    <property type="entry name" value="GGT_ssub_C"/>
</dbReference>
<comment type="caution">
    <text evidence="2">The sequence shown here is derived from an EMBL/GenBank/DDBJ whole genome shotgun (WGS) entry which is preliminary data.</text>
</comment>
<evidence type="ECO:0000313" key="3">
    <source>
        <dbReference type="Proteomes" id="UP000575083"/>
    </source>
</evidence>
<evidence type="ECO:0000256" key="1">
    <source>
        <dbReference type="SAM" id="MobiDB-lite"/>
    </source>
</evidence>
<dbReference type="Proteomes" id="UP000575083">
    <property type="component" value="Unassembled WGS sequence"/>
</dbReference>
<feature type="region of interest" description="Disordered" evidence="1">
    <location>
        <begin position="1"/>
        <end position="66"/>
    </location>
</feature>
<gene>
    <name evidence="2" type="ORF">HNP48_002122</name>
</gene>
<dbReference type="SUPFAM" id="SSF56235">
    <property type="entry name" value="N-terminal nucleophile aminohydrolases (Ntn hydrolases)"/>
    <property type="match status" value="1"/>
</dbReference>
<name>A0A7X0U9E0_9BURK</name>
<dbReference type="EMBL" id="JACHLK010000003">
    <property type="protein sequence ID" value="MBB6559455.1"/>
    <property type="molecule type" value="Genomic_DNA"/>
</dbReference>
<keyword evidence="3" id="KW-1185">Reference proteome</keyword>
<dbReference type="AlphaFoldDB" id="A0A7X0U9E0"/>
<dbReference type="Pfam" id="PF01019">
    <property type="entry name" value="G_glu_transpept"/>
    <property type="match status" value="1"/>
</dbReference>
<proteinExistence type="predicted"/>
<dbReference type="Gene3D" id="3.60.20.40">
    <property type="match status" value="1"/>
</dbReference>
<sequence length="66" mass="7448">MHHQWTPDELREEKGLSPDTPALLKQRGHNIAVKPSMGRTQTIQLRGDAMYGYSDPRNPDGNTLGY</sequence>
<protein>
    <submittedName>
        <fullName evidence="2">Gamma-glutamyltranspeptidase</fullName>
    </submittedName>
</protein>
<dbReference type="InterPro" id="IPR029055">
    <property type="entry name" value="Ntn_hydrolases_N"/>
</dbReference>
<feature type="compositionally biased region" description="Basic and acidic residues" evidence="1">
    <location>
        <begin position="1"/>
        <end position="16"/>
    </location>
</feature>
<accession>A0A7X0U9E0</accession>
<reference evidence="2 3" key="1">
    <citation type="submission" date="2020-08" db="EMBL/GenBank/DDBJ databases">
        <title>Functional genomics of gut bacteria from endangered species of beetles.</title>
        <authorList>
            <person name="Carlos-Shanley C."/>
        </authorList>
    </citation>
    <scope>NUCLEOTIDE SEQUENCE [LARGE SCALE GENOMIC DNA]</scope>
    <source>
        <strain evidence="2 3">S00198</strain>
    </source>
</reference>